<dbReference type="Pfam" id="PF07727">
    <property type="entry name" value="RVT_2"/>
    <property type="match status" value="1"/>
</dbReference>
<dbReference type="Pfam" id="PF14223">
    <property type="entry name" value="Retrotran_gag_2"/>
    <property type="match status" value="1"/>
</dbReference>
<dbReference type="PROSITE" id="PS50994">
    <property type="entry name" value="INTEGRASE"/>
    <property type="match status" value="1"/>
</dbReference>
<keyword evidence="3" id="KW-0064">Aspartyl protease</keyword>
<evidence type="ECO:0000256" key="1">
    <source>
        <dbReference type="ARBA" id="ARBA00022670"/>
    </source>
</evidence>
<gene>
    <name evidence="7" type="ORF">MA16_Dca020349</name>
</gene>
<dbReference type="GO" id="GO:0004190">
    <property type="term" value="F:aspartic-type endopeptidase activity"/>
    <property type="evidence" value="ECO:0007669"/>
    <property type="project" value="UniProtKB-KW"/>
</dbReference>
<dbReference type="InterPro" id="IPR013103">
    <property type="entry name" value="RVT_2"/>
</dbReference>
<keyword evidence="4" id="KW-0378">Hydrolase</keyword>
<reference evidence="7 8" key="1">
    <citation type="journal article" date="2016" name="Sci. Rep.">
        <title>The Dendrobium catenatum Lindl. genome sequence provides insights into polysaccharide synthase, floral development and adaptive evolution.</title>
        <authorList>
            <person name="Zhang G.Q."/>
            <person name="Xu Q."/>
            <person name="Bian C."/>
            <person name="Tsai W.C."/>
            <person name="Yeh C.M."/>
            <person name="Liu K.W."/>
            <person name="Yoshida K."/>
            <person name="Zhang L.S."/>
            <person name="Chang S.B."/>
            <person name="Chen F."/>
            <person name="Shi Y."/>
            <person name="Su Y.Y."/>
            <person name="Zhang Y.Q."/>
            <person name="Chen L.J."/>
            <person name="Yin Y."/>
            <person name="Lin M."/>
            <person name="Huang H."/>
            <person name="Deng H."/>
            <person name="Wang Z.W."/>
            <person name="Zhu S.L."/>
            <person name="Zhao X."/>
            <person name="Deng C."/>
            <person name="Niu S.C."/>
            <person name="Huang J."/>
            <person name="Wang M."/>
            <person name="Liu G.H."/>
            <person name="Yang H.J."/>
            <person name="Xiao X.J."/>
            <person name="Hsiao Y.Y."/>
            <person name="Wu W.L."/>
            <person name="Chen Y.Y."/>
            <person name="Mitsuda N."/>
            <person name="Ohme-Takagi M."/>
            <person name="Luo Y.B."/>
            <person name="Van de Peer Y."/>
            <person name="Liu Z.J."/>
        </authorList>
    </citation>
    <scope>NUCLEOTIDE SEQUENCE [LARGE SCALE GENOMIC DNA]</scope>
    <source>
        <tissue evidence="7">The whole plant</tissue>
    </source>
</reference>
<organism evidence="7 8">
    <name type="scientific">Dendrobium catenatum</name>
    <dbReference type="NCBI Taxonomy" id="906689"/>
    <lineage>
        <taxon>Eukaryota</taxon>
        <taxon>Viridiplantae</taxon>
        <taxon>Streptophyta</taxon>
        <taxon>Embryophyta</taxon>
        <taxon>Tracheophyta</taxon>
        <taxon>Spermatophyta</taxon>
        <taxon>Magnoliopsida</taxon>
        <taxon>Liliopsida</taxon>
        <taxon>Asparagales</taxon>
        <taxon>Orchidaceae</taxon>
        <taxon>Epidendroideae</taxon>
        <taxon>Malaxideae</taxon>
        <taxon>Dendrobiinae</taxon>
        <taxon>Dendrobium</taxon>
    </lineage>
</organism>
<protein>
    <submittedName>
        <fullName evidence="7">Retrovirus-related Pol polyprotein from transposon TNT 1-94</fullName>
    </submittedName>
</protein>
<dbReference type="Pfam" id="PF25597">
    <property type="entry name" value="SH3_retrovirus"/>
    <property type="match status" value="1"/>
</dbReference>
<dbReference type="Pfam" id="PF00665">
    <property type="entry name" value="rve"/>
    <property type="match status" value="1"/>
</dbReference>
<dbReference type="GO" id="GO:0003676">
    <property type="term" value="F:nucleic acid binding"/>
    <property type="evidence" value="ECO:0007669"/>
    <property type="project" value="InterPro"/>
</dbReference>
<evidence type="ECO:0000313" key="8">
    <source>
        <dbReference type="Proteomes" id="UP000233837"/>
    </source>
</evidence>
<evidence type="ECO:0000256" key="5">
    <source>
        <dbReference type="SAM" id="MobiDB-lite"/>
    </source>
</evidence>
<dbReference type="EMBL" id="KZ503396">
    <property type="protein sequence ID" value="PKU64720.1"/>
    <property type="molecule type" value="Genomic_DNA"/>
</dbReference>
<dbReference type="SUPFAM" id="SSF56672">
    <property type="entry name" value="DNA/RNA polymerases"/>
    <property type="match status" value="1"/>
</dbReference>
<dbReference type="InterPro" id="IPR001584">
    <property type="entry name" value="Integrase_cat-core"/>
</dbReference>
<dbReference type="PANTHER" id="PTHR42648:SF26">
    <property type="entry name" value="INTEGRASE CATALYTIC DOMAIN-CONTAINING PROTEIN"/>
    <property type="match status" value="1"/>
</dbReference>
<evidence type="ECO:0000259" key="6">
    <source>
        <dbReference type="PROSITE" id="PS50994"/>
    </source>
</evidence>
<dbReference type="GO" id="GO:0006508">
    <property type="term" value="P:proteolysis"/>
    <property type="evidence" value="ECO:0007669"/>
    <property type="project" value="UniProtKB-KW"/>
</dbReference>
<dbReference type="InterPro" id="IPR012337">
    <property type="entry name" value="RNaseH-like_sf"/>
</dbReference>
<dbReference type="Pfam" id="PF22936">
    <property type="entry name" value="Pol_BBD"/>
    <property type="match status" value="1"/>
</dbReference>
<keyword evidence="1" id="KW-0645">Protease</keyword>
<accession>A0A2I0VMT6</accession>
<evidence type="ECO:0000313" key="7">
    <source>
        <dbReference type="EMBL" id="PKU64720.1"/>
    </source>
</evidence>
<keyword evidence="8" id="KW-1185">Reference proteome</keyword>
<dbReference type="InterPro" id="IPR036397">
    <property type="entry name" value="RNaseH_sf"/>
</dbReference>
<keyword evidence="2" id="KW-0479">Metal-binding</keyword>
<proteinExistence type="predicted"/>
<dbReference type="InterPro" id="IPR054722">
    <property type="entry name" value="PolX-like_BBD"/>
</dbReference>
<dbReference type="InterPro" id="IPR039537">
    <property type="entry name" value="Retrotran_Ty1/copia-like"/>
</dbReference>
<evidence type="ECO:0000256" key="4">
    <source>
        <dbReference type="ARBA" id="ARBA00022801"/>
    </source>
</evidence>
<dbReference type="InterPro" id="IPR057670">
    <property type="entry name" value="SH3_retrovirus"/>
</dbReference>
<dbReference type="CDD" id="cd09272">
    <property type="entry name" value="RNase_HI_RT_Ty1"/>
    <property type="match status" value="1"/>
</dbReference>
<dbReference type="SUPFAM" id="SSF53098">
    <property type="entry name" value="Ribonuclease H-like"/>
    <property type="match status" value="1"/>
</dbReference>
<feature type="compositionally biased region" description="Low complexity" evidence="5">
    <location>
        <begin position="254"/>
        <end position="265"/>
    </location>
</feature>
<evidence type="ECO:0000256" key="2">
    <source>
        <dbReference type="ARBA" id="ARBA00022723"/>
    </source>
</evidence>
<dbReference type="GO" id="GO:0046872">
    <property type="term" value="F:metal ion binding"/>
    <property type="evidence" value="ECO:0007669"/>
    <property type="project" value="UniProtKB-KW"/>
</dbReference>
<reference evidence="7 8" key="2">
    <citation type="journal article" date="2017" name="Nature">
        <title>The Apostasia genome and the evolution of orchids.</title>
        <authorList>
            <person name="Zhang G.Q."/>
            <person name="Liu K.W."/>
            <person name="Li Z."/>
            <person name="Lohaus R."/>
            <person name="Hsiao Y.Y."/>
            <person name="Niu S.C."/>
            <person name="Wang J.Y."/>
            <person name="Lin Y.C."/>
            <person name="Xu Q."/>
            <person name="Chen L.J."/>
            <person name="Yoshida K."/>
            <person name="Fujiwara S."/>
            <person name="Wang Z.W."/>
            <person name="Zhang Y.Q."/>
            <person name="Mitsuda N."/>
            <person name="Wang M."/>
            <person name="Liu G.H."/>
            <person name="Pecoraro L."/>
            <person name="Huang H.X."/>
            <person name="Xiao X.J."/>
            <person name="Lin M."/>
            <person name="Wu X.Y."/>
            <person name="Wu W.L."/>
            <person name="Chen Y.Y."/>
            <person name="Chang S.B."/>
            <person name="Sakamoto S."/>
            <person name="Ohme-Takagi M."/>
            <person name="Yagi M."/>
            <person name="Zeng S.J."/>
            <person name="Shen C.Y."/>
            <person name="Yeh C.M."/>
            <person name="Luo Y.B."/>
            <person name="Tsai W.C."/>
            <person name="Van de Peer Y."/>
            <person name="Liu Z.J."/>
        </authorList>
    </citation>
    <scope>NUCLEOTIDE SEQUENCE [LARGE SCALE GENOMIC DNA]</scope>
    <source>
        <tissue evidence="7">The whole plant</tissue>
    </source>
</reference>
<dbReference type="InterPro" id="IPR043502">
    <property type="entry name" value="DNA/RNA_pol_sf"/>
</dbReference>
<dbReference type="PANTHER" id="PTHR42648">
    <property type="entry name" value="TRANSPOSASE, PUTATIVE-RELATED"/>
    <property type="match status" value="1"/>
</dbReference>
<dbReference type="Proteomes" id="UP000233837">
    <property type="component" value="Unassembled WGS sequence"/>
</dbReference>
<evidence type="ECO:0000256" key="3">
    <source>
        <dbReference type="ARBA" id="ARBA00022750"/>
    </source>
</evidence>
<feature type="region of interest" description="Disordered" evidence="5">
    <location>
        <begin position="230"/>
        <end position="265"/>
    </location>
</feature>
<name>A0A2I0VMT6_9ASPA</name>
<dbReference type="GO" id="GO:0015074">
    <property type="term" value="P:DNA integration"/>
    <property type="evidence" value="ECO:0007669"/>
    <property type="project" value="InterPro"/>
</dbReference>
<sequence length="1339" mass="149806">MATSASASSSAHATVSSGVLTPTISPALKFVISNIKSLVPFSLTSDNFPLWSTQFAKLLKANGFSSFLESRSSAENTDPNQDTQDWSITYQNLATAMCSTISPEVLPYVIHLESTYEIWSTLNTRFQSSNRSKVIQLKNELHNLSMQSLSMSQYLTEIKKIVDQISAAGSSVDPEDILIYILNGLPLEYQSFTTSIRTRPGSISLDDLYAMLISEELHLKSVAARFPKPPDPQVALYSSNSRGRRGRSRPIRDNTTTHNSNPSSSIQCQICKKKGHQADSCWHRLNMNYVPNQPVSKKPNALLASNDNLTVDDWFIDSGASSHMTNKNDNLDTSYVYNGSDRVTIGDGRTVPISHTGNGILPTPASNLLLSRILHIPSLSYNLLSISNLVKDNPISIIFDANGFTFKDLRTNRPILQGPCEEGLYRIPATKKSSPTSLITTGTVINWHSRLGHPHARVLLQIAKTNSSLHIRSSATLCTACMTCKGHKIPFERSISSSKAPLDLVHSDVWGPSHVPSHQGIRYYLIFVDDYSRFVWLFPLQFKSDVTATFINFVSSVERQTNRKLKTIRTDGGGEFLNRQFHQFTQAAGIHHQTSCPYTPEQNGIAERKHRHLIATARTLLHQASLPLNYWLEAVTTSVYLINRLPSSTTDQLSPLQRMFNIKPSYNHLRTFGCECYPLLPPPQRTKLTPTSPPCVFIGYSDSIKGYKCLNMSTNKIIMSRHVRFNETCFPFAHRSCSNSATPNTLPPSLLIPSTVLSTHRNAQIRSNGINEQLSSNNDTVDTQPDHISAVSTSPRSFPIQKQHPMITRRQTGSLKPVTKLNLLHQVSSINDSPSYTTAIKHREWRKAMADEFYALQQQGTWDLVPPPPNGSILGSKWTFRIKYNSDGSIARYKARLVALGNQQEFGLDFHETFSPVAKLPTIRILFTIALHHRWDIQQLDVANAFLHGNINEIIYMSQPKGFEDACNPTHVCRLRKAIYGLRQAPRQWYTTFTTHLLQLGFYHSQADPSLLILDRGTTKIYLLVYVDDILITGNNNAATNALIAQLSSRFTMKNLGKASHFLGIKIESSPDKFFLSQSHYTNSIIQMAEMQRCNSVSNPSTTKLAESAFTDSPCFTSTEFRTIIGSLQYLTLTRPDIAYAVNALSQHMHNPANCHTVMLKKLIRYLKGSADFGLPITRSDLALRTFSDADWASDPVTRKSTSGFCTFLGNTLISWTVKKQHTVSRSSTESEFRSLASATADTIWIKKLLADFGITQSKPIDMFCDNTSAIALANNPVFHARTKHIEIDQRFIRDHILRKTIRLLPISTIDQIADIFTKPLTTNRFKLLRSKLTIGPNA</sequence>
<dbReference type="Gene3D" id="3.30.420.10">
    <property type="entry name" value="Ribonuclease H-like superfamily/Ribonuclease H"/>
    <property type="match status" value="1"/>
</dbReference>
<feature type="domain" description="Integrase catalytic" evidence="6">
    <location>
        <begin position="497"/>
        <end position="663"/>
    </location>
</feature>